<evidence type="ECO:0000313" key="10">
    <source>
        <dbReference type="EMBL" id="GAA1868222.1"/>
    </source>
</evidence>
<dbReference type="InterPro" id="IPR013324">
    <property type="entry name" value="RNA_pol_sigma_r3/r4-like"/>
</dbReference>
<feature type="domain" description="RNA polymerase sigma-70 region 2" evidence="8">
    <location>
        <begin position="224"/>
        <end position="291"/>
    </location>
</feature>
<dbReference type="InterPro" id="IPR036388">
    <property type="entry name" value="WH-like_DNA-bd_sf"/>
</dbReference>
<dbReference type="Pfam" id="PF04542">
    <property type="entry name" value="Sigma70_r2"/>
    <property type="match status" value="1"/>
</dbReference>
<dbReference type="SUPFAM" id="SSF88946">
    <property type="entry name" value="Sigma2 domain of RNA polymerase sigma factors"/>
    <property type="match status" value="1"/>
</dbReference>
<keyword evidence="11" id="KW-1185">Reference proteome</keyword>
<dbReference type="CDD" id="cd06171">
    <property type="entry name" value="Sigma70_r4"/>
    <property type="match status" value="1"/>
</dbReference>
<dbReference type="PROSITE" id="PS01063">
    <property type="entry name" value="SIGMA70_ECF"/>
    <property type="match status" value="1"/>
</dbReference>
<dbReference type="InterPro" id="IPR013325">
    <property type="entry name" value="RNA_pol_sigma_r2"/>
</dbReference>
<evidence type="ECO:0000256" key="4">
    <source>
        <dbReference type="ARBA" id="ARBA00023125"/>
    </source>
</evidence>
<evidence type="ECO:0000256" key="5">
    <source>
        <dbReference type="ARBA" id="ARBA00023163"/>
    </source>
</evidence>
<dbReference type="InterPro" id="IPR013249">
    <property type="entry name" value="RNA_pol_sigma70_r4_t2"/>
</dbReference>
<dbReference type="PANTHER" id="PTHR43133:SF57">
    <property type="entry name" value="RNA POLYMERASE SIGMA-70 FACTOR"/>
    <property type="match status" value="1"/>
</dbReference>
<feature type="domain" description="RNA polymerase sigma factor 70 region 4 type 2" evidence="9">
    <location>
        <begin position="323"/>
        <end position="374"/>
    </location>
</feature>
<organism evidence="10 11">
    <name type="scientific">Pseudonocardia ailaonensis</name>
    <dbReference type="NCBI Taxonomy" id="367279"/>
    <lineage>
        <taxon>Bacteria</taxon>
        <taxon>Bacillati</taxon>
        <taxon>Actinomycetota</taxon>
        <taxon>Actinomycetes</taxon>
        <taxon>Pseudonocardiales</taxon>
        <taxon>Pseudonocardiaceae</taxon>
        <taxon>Pseudonocardia</taxon>
    </lineage>
</organism>
<dbReference type="Proteomes" id="UP001500449">
    <property type="component" value="Unassembled WGS sequence"/>
</dbReference>
<accession>A0ABN2NJK4</accession>
<evidence type="ECO:0000313" key="11">
    <source>
        <dbReference type="Proteomes" id="UP001500449"/>
    </source>
</evidence>
<dbReference type="Pfam" id="PF08281">
    <property type="entry name" value="Sigma70_r4_2"/>
    <property type="match status" value="1"/>
</dbReference>
<evidence type="ECO:0000256" key="7">
    <source>
        <dbReference type="SAM" id="MobiDB-lite"/>
    </source>
</evidence>
<evidence type="ECO:0000256" key="3">
    <source>
        <dbReference type="ARBA" id="ARBA00023082"/>
    </source>
</evidence>
<feature type="compositionally biased region" description="Low complexity" evidence="7">
    <location>
        <begin position="173"/>
        <end position="194"/>
    </location>
</feature>
<keyword evidence="3 6" id="KW-0731">Sigma factor</keyword>
<evidence type="ECO:0000259" key="8">
    <source>
        <dbReference type="Pfam" id="PF04542"/>
    </source>
</evidence>
<evidence type="ECO:0000256" key="6">
    <source>
        <dbReference type="RuleBase" id="RU000716"/>
    </source>
</evidence>
<dbReference type="PANTHER" id="PTHR43133">
    <property type="entry name" value="RNA POLYMERASE ECF-TYPE SIGMA FACTO"/>
    <property type="match status" value="1"/>
</dbReference>
<name>A0ABN2NJK4_9PSEU</name>
<dbReference type="NCBIfam" id="TIGR02937">
    <property type="entry name" value="sigma70-ECF"/>
    <property type="match status" value="1"/>
</dbReference>
<dbReference type="InterPro" id="IPR007627">
    <property type="entry name" value="RNA_pol_sigma70_r2"/>
</dbReference>
<feature type="compositionally biased region" description="Pro residues" evidence="7">
    <location>
        <begin position="162"/>
        <end position="172"/>
    </location>
</feature>
<feature type="compositionally biased region" description="Pro residues" evidence="7">
    <location>
        <begin position="136"/>
        <end position="146"/>
    </location>
</feature>
<dbReference type="InterPro" id="IPR039425">
    <property type="entry name" value="RNA_pol_sigma-70-like"/>
</dbReference>
<dbReference type="SUPFAM" id="SSF88659">
    <property type="entry name" value="Sigma3 and sigma4 domains of RNA polymerase sigma factors"/>
    <property type="match status" value="1"/>
</dbReference>
<dbReference type="InterPro" id="IPR000838">
    <property type="entry name" value="RNA_pol_sigma70_ECF_CS"/>
</dbReference>
<keyword evidence="2 6" id="KW-0805">Transcription regulation</keyword>
<dbReference type="EMBL" id="BAAAQK010000023">
    <property type="protein sequence ID" value="GAA1868222.1"/>
    <property type="molecule type" value="Genomic_DNA"/>
</dbReference>
<comment type="caution">
    <text evidence="10">The sequence shown here is derived from an EMBL/GenBank/DDBJ whole genome shotgun (WGS) entry which is preliminary data.</text>
</comment>
<comment type="similarity">
    <text evidence="1 6">Belongs to the sigma-70 factor family. ECF subfamily.</text>
</comment>
<dbReference type="Gene3D" id="1.10.10.10">
    <property type="entry name" value="Winged helix-like DNA-binding domain superfamily/Winged helix DNA-binding domain"/>
    <property type="match status" value="1"/>
</dbReference>
<feature type="compositionally biased region" description="Low complexity" evidence="7">
    <location>
        <begin position="147"/>
        <end position="161"/>
    </location>
</feature>
<feature type="compositionally biased region" description="Low complexity" evidence="7">
    <location>
        <begin position="42"/>
        <end position="61"/>
    </location>
</feature>
<dbReference type="InterPro" id="IPR014284">
    <property type="entry name" value="RNA_pol_sigma-70_dom"/>
</dbReference>
<keyword evidence="4 6" id="KW-0238">DNA-binding</keyword>
<reference evidence="10 11" key="1">
    <citation type="journal article" date="2019" name="Int. J. Syst. Evol. Microbiol.">
        <title>The Global Catalogue of Microorganisms (GCM) 10K type strain sequencing project: providing services to taxonomists for standard genome sequencing and annotation.</title>
        <authorList>
            <consortium name="The Broad Institute Genomics Platform"/>
            <consortium name="The Broad Institute Genome Sequencing Center for Infectious Disease"/>
            <person name="Wu L."/>
            <person name="Ma J."/>
        </authorList>
    </citation>
    <scope>NUCLEOTIDE SEQUENCE [LARGE SCALE GENOMIC DNA]</scope>
    <source>
        <strain evidence="10 11">JCM 16009</strain>
    </source>
</reference>
<protein>
    <recommendedName>
        <fullName evidence="6">RNA polymerase sigma factor</fullName>
    </recommendedName>
</protein>
<gene>
    <name evidence="10" type="ORF">GCM10009836_55870</name>
</gene>
<evidence type="ECO:0000256" key="1">
    <source>
        <dbReference type="ARBA" id="ARBA00010641"/>
    </source>
</evidence>
<feature type="region of interest" description="Disordered" evidence="7">
    <location>
        <begin position="20"/>
        <end position="204"/>
    </location>
</feature>
<proteinExistence type="inferred from homology"/>
<keyword evidence="5 6" id="KW-0804">Transcription</keyword>
<feature type="compositionally biased region" description="Low complexity" evidence="7">
    <location>
        <begin position="79"/>
        <end position="98"/>
    </location>
</feature>
<dbReference type="Gene3D" id="1.10.1740.10">
    <property type="match status" value="1"/>
</dbReference>
<evidence type="ECO:0000256" key="2">
    <source>
        <dbReference type="ARBA" id="ARBA00023015"/>
    </source>
</evidence>
<evidence type="ECO:0000259" key="9">
    <source>
        <dbReference type="Pfam" id="PF08281"/>
    </source>
</evidence>
<sequence length="383" mass="40361">MRPERLLPTERFGGSCAESALRLDDGMPHPRGTSSAFYSGSAPRTPQAAPGTAAPAAPAARSVHSAPQAPVAPSDRGPAPRQAPGSAAAAVPSSAPAHPTGPSAPQQGAAPVAATRTGPGATPPVASPRPANGPQTRPPAQPPLQGRPPAQGQAPLHSGPPIARPTTPPGPPAQAEQPAAQPTAQAAAQPAEAPTEPPADDESAGSWVLVKACQAGDQQAFQELYQRYQDVVFRYVLFRLGDRTLAEDLTQETFLRALRRIGSVSYQGRDIGAWFVTIARNLIFDHVKSSRYRLETTTADMVEHSPTTHGPEQQVIEGATNAELLRAIEKLNPDQQDCIRMRFLQGLSVAETAARMNRAEGAVKALQHRAVRRLAQLLPEGLR</sequence>